<evidence type="ECO:0000313" key="9">
    <source>
        <dbReference type="Proteomes" id="UP000030752"/>
    </source>
</evidence>
<dbReference type="InParanoid" id="W2RYH1"/>
<dbReference type="PANTHER" id="PTHR43161:SF23">
    <property type="entry name" value="(R,R)-BUTANEDIOL DEHYDROGENASE-RELATED"/>
    <property type="match status" value="1"/>
</dbReference>
<dbReference type="GO" id="GO:0046872">
    <property type="term" value="F:metal ion binding"/>
    <property type="evidence" value="ECO:0007669"/>
    <property type="project" value="UniProtKB-KW"/>
</dbReference>
<dbReference type="Gene3D" id="3.40.50.720">
    <property type="entry name" value="NAD(P)-binding Rossmann-like Domain"/>
    <property type="match status" value="1"/>
</dbReference>
<dbReference type="OrthoDB" id="3941538at2759"/>
<keyword evidence="9" id="KW-1185">Reference proteome</keyword>
<evidence type="ECO:0000256" key="1">
    <source>
        <dbReference type="ARBA" id="ARBA00001947"/>
    </source>
</evidence>
<evidence type="ECO:0000256" key="3">
    <source>
        <dbReference type="ARBA" id="ARBA00022723"/>
    </source>
</evidence>
<dbReference type="GO" id="GO:0000721">
    <property type="term" value="F:(R,R)-butanediol dehydrogenase activity"/>
    <property type="evidence" value="ECO:0007669"/>
    <property type="project" value="TreeGrafter"/>
</dbReference>
<dbReference type="InterPro" id="IPR011032">
    <property type="entry name" value="GroES-like_sf"/>
</dbReference>
<dbReference type="InterPro" id="IPR013154">
    <property type="entry name" value="ADH-like_N"/>
</dbReference>
<evidence type="ECO:0000259" key="6">
    <source>
        <dbReference type="Pfam" id="PF00107"/>
    </source>
</evidence>
<evidence type="ECO:0000256" key="4">
    <source>
        <dbReference type="ARBA" id="ARBA00022833"/>
    </source>
</evidence>
<keyword evidence="4" id="KW-0862">Zinc</keyword>
<evidence type="ECO:0000259" key="7">
    <source>
        <dbReference type="Pfam" id="PF08240"/>
    </source>
</evidence>
<dbReference type="GO" id="GO:0034079">
    <property type="term" value="P:butanediol biosynthetic process"/>
    <property type="evidence" value="ECO:0007669"/>
    <property type="project" value="TreeGrafter"/>
</dbReference>
<dbReference type="HOGENOM" id="CLU_026673_11_0_1"/>
<proteinExistence type="inferred from homology"/>
<reference evidence="8 9" key="1">
    <citation type="submission" date="2013-03" db="EMBL/GenBank/DDBJ databases">
        <title>The Genome Sequence of Phialophora europaea CBS 101466.</title>
        <authorList>
            <consortium name="The Broad Institute Genomics Platform"/>
            <person name="Cuomo C."/>
            <person name="de Hoog S."/>
            <person name="Gorbushina A."/>
            <person name="Walker B."/>
            <person name="Young S.K."/>
            <person name="Zeng Q."/>
            <person name="Gargeya S."/>
            <person name="Fitzgerald M."/>
            <person name="Haas B."/>
            <person name="Abouelleil A."/>
            <person name="Allen A.W."/>
            <person name="Alvarado L."/>
            <person name="Arachchi H.M."/>
            <person name="Berlin A.M."/>
            <person name="Chapman S.B."/>
            <person name="Gainer-Dewar J."/>
            <person name="Goldberg J."/>
            <person name="Griggs A."/>
            <person name="Gujja S."/>
            <person name="Hansen M."/>
            <person name="Howarth C."/>
            <person name="Imamovic A."/>
            <person name="Ireland A."/>
            <person name="Larimer J."/>
            <person name="McCowan C."/>
            <person name="Murphy C."/>
            <person name="Pearson M."/>
            <person name="Poon T.W."/>
            <person name="Priest M."/>
            <person name="Roberts A."/>
            <person name="Saif S."/>
            <person name="Shea T."/>
            <person name="Sisk P."/>
            <person name="Sykes S."/>
            <person name="Wortman J."/>
            <person name="Nusbaum C."/>
            <person name="Birren B."/>
        </authorList>
    </citation>
    <scope>NUCLEOTIDE SEQUENCE [LARGE SCALE GENOMIC DNA]</scope>
    <source>
        <strain evidence="8 9">CBS 101466</strain>
    </source>
</reference>
<dbReference type="Proteomes" id="UP000030752">
    <property type="component" value="Unassembled WGS sequence"/>
</dbReference>
<dbReference type="AlphaFoldDB" id="W2RYH1"/>
<dbReference type="InterPro" id="IPR036291">
    <property type="entry name" value="NAD(P)-bd_dom_sf"/>
</dbReference>
<gene>
    <name evidence="8" type="ORF">HMPREF1541_03482</name>
</gene>
<accession>W2RYH1</accession>
<feature type="domain" description="Alcohol dehydrogenase-like C-terminal" evidence="6">
    <location>
        <begin position="187"/>
        <end position="312"/>
    </location>
</feature>
<comment type="cofactor">
    <cofactor evidence="1">
        <name>Zn(2+)</name>
        <dbReference type="ChEBI" id="CHEBI:29105"/>
    </cofactor>
</comment>
<comment type="similarity">
    <text evidence="2">Belongs to the zinc-containing alcohol dehydrogenase family.</text>
</comment>
<evidence type="ECO:0000256" key="5">
    <source>
        <dbReference type="ARBA" id="ARBA00023002"/>
    </source>
</evidence>
<dbReference type="Gene3D" id="3.90.180.10">
    <property type="entry name" value="Medium-chain alcohol dehydrogenases, catalytic domain"/>
    <property type="match status" value="1"/>
</dbReference>
<dbReference type="Pfam" id="PF00107">
    <property type="entry name" value="ADH_zinc_N"/>
    <property type="match status" value="1"/>
</dbReference>
<dbReference type="GeneID" id="19970821"/>
<evidence type="ECO:0000313" key="8">
    <source>
        <dbReference type="EMBL" id="ETN41546.1"/>
    </source>
</evidence>
<dbReference type="EMBL" id="KB822719">
    <property type="protein sequence ID" value="ETN41546.1"/>
    <property type="molecule type" value="Genomic_DNA"/>
</dbReference>
<organism evidence="8 9">
    <name type="scientific">Cyphellophora europaea (strain CBS 101466)</name>
    <name type="common">Phialophora europaea</name>
    <dbReference type="NCBI Taxonomy" id="1220924"/>
    <lineage>
        <taxon>Eukaryota</taxon>
        <taxon>Fungi</taxon>
        <taxon>Dikarya</taxon>
        <taxon>Ascomycota</taxon>
        <taxon>Pezizomycotina</taxon>
        <taxon>Eurotiomycetes</taxon>
        <taxon>Chaetothyriomycetidae</taxon>
        <taxon>Chaetothyriales</taxon>
        <taxon>Cyphellophoraceae</taxon>
        <taxon>Cyphellophora</taxon>
    </lineage>
</organism>
<keyword evidence="5" id="KW-0560">Oxidoreductase</keyword>
<dbReference type="SUPFAM" id="SSF51735">
    <property type="entry name" value="NAD(P)-binding Rossmann-fold domains"/>
    <property type="match status" value="1"/>
</dbReference>
<dbReference type="VEuPathDB" id="FungiDB:HMPREF1541_03482"/>
<protein>
    <submittedName>
        <fullName evidence="8">Chlorophyll synthesis pathway protein BchC</fullName>
    </submittedName>
</protein>
<name>W2RYH1_CYPE1</name>
<dbReference type="InterPro" id="IPR013149">
    <property type="entry name" value="ADH-like_C"/>
</dbReference>
<keyword evidence="3" id="KW-0479">Metal-binding</keyword>
<dbReference type="SUPFAM" id="SSF50129">
    <property type="entry name" value="GroES-like"/>
    <property type="match status" value="1"/>
</dbReference>
<dbReference type="GO" id="GO:0005737">
    <property type="term" value="C:cytoplasm"/>
    <property type="evidence" value="ECO:0007669"/>
    <property type="project" value="TreeGrafter"/>
</dbReference>
<feature type="domain" description="Alcohol dehydrogenase-like N-terminal" evidence="7">
    <location>
        <begin position="23"/>
        <end position="147"/>
    </location>
</feature>
<dbReference type="PANTHER" id="PTHR43161">
    <property type="entry name" value="SORBITOL DEHYDROGENASE"/>
    <property type="match status" value="1"/>
</dbReference>
<sequence length="365" mass="39258">MRAVQFHGARDVRVETVSEPFAQPNQVLIDIEWCGICGSDLHEYKSGPQFIQRKQSTQTTTGECQPVTMGHEFCGRVRELPDSYTGALKVGLPVMVDPRLVCGHCDACVRSASNVCKDLGFLGLSGGGGGLSETVAVDVNKCYALPENAELEIAALIEPLAVARHAVRVSKLDKFHDLTVLVLGGGPIGQAVVHDLAVQGAGQVLLSEPAEARQKQVRNMKATVIDPSKDDVAVVCLERTQGVGVDVVFDCAGAAAAMNAAFSALRVKGTYVTVAGWQAPFTVPFAPLMLKEVSILGSMAYDDQDFAEVVRNFCEGKYKNLADMVTSRIGFAQVVQEGFEQLISSTDSLRHVKILVTPRQELLRV</sequence>
<dbReference type="eggNOG" id="KOG0024">
    <property type="taxonomic scope" value="Eukaryota"/>
</dbReference>
<dbReference type="Pfam" id="PF08240">
    <property type="entry name" value="ADH_N"/>
    <property type="match status" value="1"/>
</dbReference>
<dbReference type="STRING" id="1220924.W2RYH1"/>
<dbReference type="RefSeq" id="XP_008716055.1">
    <property type="nucleotide sequence ID" value="XM_008717833.1"/>
</dbReference>
<evidence type="ECO:0000256" key="2">
    <source>
        <dbReference type="ARBA" id="ARBA00008072"/>
    </source>
</evidence>